<protein>
    <submittedName>
        <fullName evidence="3">Universal stress protein</fullName>
    </submittedName>
</protein>
<dbReference type="Gene3D" id="3.40.50.620">
    <property type="entry name" value="HUPs"/>
    <property type="match status" value="2"/>
</dbReference>
<comment type="caution">
    <text evidence="3">The sequence shown here is derived from an EMBL/GenBank/DDBJ whole genome shotgun (WGS) entry which is preliminary data.</text>
</comment>
<feature type="domain" description="UspA" evidence="2">
    <location>
        <begin position="3"/>
        <end position="128"/>
    </location>
</feature>
<evidence type="ECO:0000256" key="1">
    <source>
        <dbReference type="ARBA" id="ARBA00008791"/>
    </source>
</evidence>
<dbReference type="RefSeq" id="WP_212999818.1">
    <property type="nucleotide sequence ID" value="NZ_BAAATW010000005.1"/>
</dbReference>
<dbReference type="EMBL" id="BOQP01000028">
    <property type="protein sequence ID" value="GIM76734.1"/>
    <property type="molecule type" value="Genomic_DNA"/>
</dbReference>
<dbReference type="PRINTS" id="PR01438">
    <property type="entry name" value="UNVRSLSTRESS"/>
</dbReference>
<organism evidence="3 4">
    <name type="scientific">Winogradskya consettensis</name>
    <dbReference type="NCBI Taxonomy" id="113560"/>
    <lineage>
        <taxon>Bacteria</taxon>
        <taxon>Bacillati</taxon>
        <taxon>Actinomycetota</taxon>
        <taxon>Actinomycetes</taxon>
        <taxon>Micromonosporales</taxon>
        <taxon>Micromonosporaceae</taxon>
        <taxon>Winogradskya</taxon>
    </lineage>
</organism>
<dbReference type="PANTHER" id="PTHR46268:SF6">
    <property type="entry name" value="UNIVERSAL STRESS PROTEIN UP12"/>
    <property type="match status" value="1"/>
</dbReference>
<comment type="similarity">
    <text evidence="1">Belongs to the universal stress protein A family.</text>
</comment>
<feature type="domain" description="UspA" evidence="2">
    <location>
        <begin position="142"/>
        <end position="278"/>
    </location>
</feature>
<evidence type="ECO:0000259" key="2">
    <source>
        <dbReference type="Pfam" id="PF00582"/>
    </source>
</evidence>
<keyword evidence="4" id="KW-1185">Reference proteome</keyword>
<dbReference type="PANTHER" id="PTHR46268">
    <property type="entry name" value="STRESS RESPONSE PROTEIN NHAX"/>
    <property type="match status" value="1"/>
</dbReference>
<dbReference type="Proteomes" id="UP000680865">
    <property type="component" value="Unassembled WGS sequence"/>
</dbReference>
<evidence type="ECO:0000313" key="4">
    <source>
        <dbReference type="Proteomes" id="UP000680865"/>
    </source>
</evidence>
<accession>A0A919VS35</accession>
<dbReference type="SUPFAM" id="SSF52402">
    <property type="entry name" value="Adenine nucleotide alpha hydrolases-like"/>
    <property type="match status" value="2"/>
</dbReference>
<proteinExistence type="inferred from homology"/>
<name>A0A919VS35_9ACTN</name>
<dbReference type="InterPro" id="IPR006016">
    <property type="entry name" value="UspA"/>
</dbReference>
<dbReference type="Pfam" id="PF00582">
    <property type="entry name" value="Usp"/>
    <property type="match status" value="2"/>
</dbReference>
<reference evidence="3" key="1">
    <citation type="submission" date="2021-03" db="EMBL/GenBank/DDBJ databases">
        <title>Whole genome shotgun sequence of Actinoplanes consettensis NBRC 14913.</title>
        <authorList>
            <person name="Komaki H."/>
            <person name="Tamura T."/>
        </authorList>
    </citation>
    <scope>NUCLEOTIDE SEQUENCE</scope>
    <source>
        <strain evidence="3">NBRC 14913</strain>
    </source>
</reference>
<dbReference type="InterPro" id="IPR006015">
    <property type="entry name" value="Universal_stress_UspA"/>
</dbReference>
<gene>
    <name evidence="3" type="ORF">Aco04nite_51830</name>
</gene>
<dbReference type="AlphaFoldDB" id="A0A919VS35"/>
<dbReference type="CDD" id="cd00293">
    <property type="entry name" value="USP-like"/>
    <property type="match status" value="1"/>
</dbReference>
<dbReference type="InterPro" id="IPR014729">
    <property type="entry name" value="Rossmann-like_a/b/a_fold"/>
</dbReference>
<sequence>MGRSIAVGVGGAGSWPALAWAADEAEQTGARLVLLHVCAPGSPLDRPTGRPTPAEVELVDPPLARAYAKTQTRLGGQWVALQIRSGEPSAALVDASIGVRLLIVGAGEGGRTVRRLLRHSHCPVVIVRPNSISSRGGPLAGHVVVGVDGTPAGQAATEFGFAYAAEHRLPLAAVHVSAADQDDYFYDDTTLSTHFAAEPAALKLLAAETEPWALKCPAVAVRRAVLHGSVADALIGAGAEARLLVIGDKRRGVIGRARTGDVPLTVATEARCPVAVVPLDQREGDPL</sequence>
<evidence type="ECO:0000313" key="3">
    <source>
        <dbReference type="EMBL" id="GIM76734.1"/>
    </source>
</evidence>